<dbReference type="EMBL" id="JAIWYP010000001">
    <property type="protein sequence ID" value="KAH3886662.1"/>
    <property type="molecule type" value="Genomic_DNA"/>
</dbReference>
<evidence type="ECO:0000313" key="2">
    <source>
        <dbReference type="Proteomes" id="UP000828390"/>
    </source>
</evidence>
<gene>
    <name evidence="1" type="ORF">DPMN_010674</name>
</gene>
<accession>A0A9D4N4M7</accession>
<name>A0A9D4N4M7_DREPO</name>
<organism evidence="1 2">
    <name type="scientific">Dreissena polymorpha</name>
    <name type="common">Zebra mussel</name>
    <name type="synonym">Mytilus polymorpha</name>
    <dbReference type="NCBI Taxonomy" id="45954"/>
    <lineage>
        <taxon>Eukaryota</taxon>
        <taxon>Metazoa</taxon>
        <taxon>Spiralia</taxon>
        <taxon>Lophotrochozoa</taxon>
        <taxon>Mollusca</taxon>
        <taxon>Bivalvia</taxon>
        <taxon>Autobranchia</taxon>
        <taxon>Heteroconchia</taxon>
        <taxon>Euheterodonta</taxon>
        <taxon>Imparidentia</taxon>
        <taxon>Neoheterodontei</taxon>
        <taxon>Myida</taxon>
        <taxon>Dreissenoidea</taxon>
        <taxon>Dreissenidae</taxon>
        <taxon>Dreissena</taxon>
    </lineage>
</organism>
<reference evidence="1" key="2">
    <citation type="submission" date="2020-11" db="EMBL/GenBank/DDBJ databases">
        <authorList>
            <person name="McCartney M.A."/>
            <person name="Auch B."/>
            <person name="Kono T."/>
            <person name="Mallez S."/>
            <person name="Becker A."/>
            <person name="Gohl D.M."/>
            <person name="Silverstein K.A.T."/>
            <person name="Koren S."/>
            <person name="Bechman K.B."/>
            <person name="Herman A."/>
            <person name="Abrahante J.E."/>
            <person name="Garbe J."/>
        </authorList>
    </citation>
    <scope>NUCLEOTIDE SEQUENCE</scope>
    <source>
        <strain evidence="1">Duluth1</strain>
        <tissue evidence="1">Whole animal</tissue>
    </source>
</reference>
<keyword evidence="2" id="KW-1185">Reference proteome</keyword>
<dbReference type="Proteomes" id="UP000828390">
    <property type="component" value="Unassembled WGS sequence"/>
</dbReference>
<reference evidence="1" key="1">
    <citation type="journal article" date="2019" name="bioRxiv">
        <title>The Genome of the Zebra Mussel, Dreissena polymorpha: A Resource for Invasive Species Research.</title>
        <authorList>
            <person name="McCartney M.A."/>
            <person name="Auch B."/>
            <person name="Kono T."/>
            <person name="Mallez S."/>
            <person name="Zhang Y."/>
            <person name="Obille A."/>
            <person name="Becker A."/>
            <person name="Abrahante J.E."/>
            <person name="Garbe J."/>
            <person name="Badalamenti J.P."/>
            <person name="Herman A."/>
            <person name="Mangelson H."/>
            <person name="Liachko I."/>
            <person name="Sullivan S."/>
            <person name="Sone E.D."/>
            <person name="Koren S."/>
            <person name="Silverstein K.A.T."/>
            <person name="Beckman K.B."/>
            <person name="Gohl D.M."/>
        </authorList>
    </citation>
    <scope>NUCLEOTIDE SEQUENCE</scope>
    <source>
        <strain evidence="1">Duluth1</strain>
        <tissue evidence="1">Whole animal</tissue>
    </source>
</reference>
<evidence type="ECO:0000313" key="1">
    <source>
        <dbReference type="EMBL" id="KAH3886662.1"/>
    </source>
</evidence>
<dbReference type="AlphaFoldDB" id="A0A9D4N4M7"/>
<sequence>MLRCIRAECSDVGSIEYTSVVCVECPTLCSAEYSACRYTECCPERSSVARLYVPLSAMSRAHLCVPLCARLYYPISVLLIA</sequence>
<proteinExistence type="predicted"/>
<protein>
    <submittedName>
        <fullName evidence="1">Uncharacterized protein</fullName>
    </submittedName>
</protein>
<comment type="caution">
    <text evidence="1">The sequence shown here is derived from an EMBL/GenBank/DDBJ whole genome shotgun (WGS) entry which is preliminary data.</text>
</comment>